<keyword evidence="3 6" id="KW-0812">Transmembrane</keyword>
<evidence type="ECO:0000256" key="1">
    <source>
        <dbReference type="ARBA" id="ARBA00004651"/>
    </source>
</evidence>
<feature type="transmembrane region" description="Helical" evidence="6">
    <location>
        <begin position="209"/>
        <end position="230"/>
    </location>
</feature>
<feature type="transmembrane region" description="Helical" evidence="6">
    <location>
        <begin position="20"/>
        <end position="42"/>
    </location>
</feature>
<dbReference type="EMBL" id="SFBE01000228">
    <property type="protein sequence ID" value="TRU48854.1"/>
    <property type="molecule type" value="Genomic_DNA"/>
</dbReference>
<evidence type="ECO:0000256" key="5">
    <source>
        <dbReference type="ARBA" id="ARBA00023136"/>
    </source>
</evidence>
<evidence type="ECO:0000256" key="4">
    <source>
        <dbReference type="ARBA" id="ARBA00022989"/>
    </source>
</evidence>
<feature type="transmembrane region" description="Helical" evidence="6">
    <location>
        <begin position="131"/>
        <end position="152"/>
    </location>
</feature>
<evidence type="ECO:0000256" key="2">
    <source>
        <dbReference type="ARBA" id="ARBA00022475"/>
    </source>
</evidence>
<keyword evidence="2" id="KW-1003">Cell membrane</keyword>
<evidence type="ECO:0000313" key="7">
    <source>
        <dbReference type="EMBL" id="TRU48854.1"/>
    </source>
</evidence>
<dbReference type="NCBIfam" id="NF037997">
    <property type="entry name" value="Na_Pi_symport"/>
    <property type="match status" value="2"/>
</dbReference>
<feature type="transmembrane region" description="Helical" evidence="6">
    <location>
        <begin position="80"/>
        <end position="99"/>
    </location>
</feature>
<dbReference type="PANTHER" id="PTHR10010">
    <property type="entry name" value="SOLUTE CARRIER FAMILY 34 SODIUM PHOSPHATE , MEMBER 2-RELATED"/>
    <property type="match status" value="1"/>
</dbReference>
<organism evidence="7 8">
    <name type="scientific">Microcystis aeruginosa Ma_QC_Ch_20071001_S25D</name>
    <dbReference type="NCBI Taxonomy" id="2486250"/>
    <lineage>
        <taxon>Bacteria</taxon>
        <taxon>Bacillati</taxon>
        <taxon>Cyanobacteriota</taxon>
        <taxon>Cyanophyceae</taxon>
        <taxon>Oscillatoriophycideae</taxon>
        <taxon>Chroococcales</taxon>
        <taxon>Microcystaceae</taxon>
        <taxon>Microcystis</taxon>
    </lineage>
</organism>
<dbReference type="InterPro" id="IPR003841">
    <property type="entry name" value="Na/Pi_transpt"/>
</dbReference>
<keyword evidence="4 6" id="KW-1133">Transmembrane helix</keyword>
<feature type="transmembrane region" description="Helical" evidence="6">
    <location>
        <begin position="287"/>
        <end position="312"/>
    </location>
</feature>
<keyword evidence="5 6" id="KW-0472">Membrane</keyword>
<proteinExistence type="predicted"/>
<protein>
    <submittedName>
        <fullName evidence="7">Na/Pi cotransporter family protein</fullName>
    </submittedName>
</protein>
<dbReference type="Proteomes" id="UP000316958">
    <property type="component" value="Unassembled WGS sequence"/>
</dbReference>
<dbReference type="PANTHER" id="PTHR10010:SF46">
    <property type="entry name" value="SODIUM-DEPENDENT PHOSPHATE TRANSPORT PROTEIN 2B"/>
    <property type="match status" value="1"/>
</dbReference>
<dbReference type="AlphaFoldDB" id="A0A552FQ56"/>
<dbReference type="Pfam" id="PF02690">
    <property type="entry name" value="Na_Pi_cotrans"/>
    <property type="match status" value="2"/>
</dbReference>
<reference evidence="7 8" key="1">
    <citation type="submission" date="2019-01" db="EMBL/GenBank/DDBJ databases">
        <title>Coherence of Microcystis species and biogeography revealed through population genomics.</title>
        <authorList>
            <person name="Perez-Carrascal O.M."/>
            <person name="Terrat Y."/>
            <person name="Giani A."/>
            <person name="Fortin N."/>
            <person name="Tromas N."/>
            <person name="Shapiro B.J."/>
        </authorList>
    </citation>
    <scope>NUCLEOTIDE SEQUENCE [LARGE SCALE GENOMIC DNA]</scope>
    <source>
        <strain evidence="7">Ma_QC_Ch_20071001_S25D</strain>
    </source>
</reference>
<feature type="transmembrane region" description="Helical" evidence="6">
    <location>
        <begin position="324"/>
        <end position="342"/>
    </location>
</feature>
<accession>A0A552FQ56</accession>
<comment type="subcellular location">
    <subcellularLocation>
        <location evidence="1">Cell membrane</location>
        <topology evidence="1">Multi-pass membrane protein</topology>
    </subcellularLocation>
</comment>
<sequence length="386" mass="40614">MDPSPHKPLSPTASPRKPFLSWLAVLALVYLLLVGIGVVSRGFRTTFGDEAQQLFAFAENPFVGLVVGIISTALVQSSSATTSIIVGLVAGGLPVPIAIPMIMGSNIGTSITNGIASLGFVGGSKEEFKQAFAASVVLDLFNLFAALIFFPLEILFHPLEFLSRASANLFLGDKDISVDDFDLVGAMIRPVRDSIRSATGFLPEPYNGILQILIGIGLVFASVYFLGKLLKQLMMGRAKDILHTALGRGPIAGIFAGIFVTILVQSSSATTSLMIPLAGAGVFGLDVIYPFTLGANIGTTVTSLLAATAVTGERALPALEIAKVHLFFNLFGVLLIFGIPYLRPLPVIGAKRLATAASDNKLIALAYLIGVFFVIPLILVGLSIVL</sequence>
<dbReference type="GO" id="GO:0005886">
    <property type="term" value="C:plasma membrane"/>
    <property type="evidence" value="ECO:0007669"/>
    <property type="project" value="UniProtKB-SubCell"/>
</dbReference>
<feature type="transmembrane region" description="Helical" evidence="6">
    <location>
        <begin position="251"/>
        <end position="275"/>
    </location>
</feature>
<dbReference type="GO" id="GO:0005436">
    <property type="term" value="F:sodium:phosphate symporter activity"/>
    <property type="evidence" value="ECO:0007669"/>
    <property type="project" value="InterPro"/>
</dbReference>
<evidence type="ECO:0000256" key="3">
    <source>
        <dbReference type="ARBA" id="ARBA00022692"/>
    </source>
</evidence>
<comment type="caution">
    <text evidence="7">The sequence shown here is derived from an EMBL/GenBank/DDBJ whole genome shotgun (WGS) entry which is preliminary data.</text>
</comment>
<evidence type="ECO:0000256" key="6">
    <source>
        <dbReference type="SAM" id="Phobius"/>
    </source>
</evidence>
<feature type="transmembrane region" description="Helical" evidence="6">
    <location>
        <begin position="54"/>
        <end position="74"/>
    </location>
</feature>
<evidence type="ECO:0000313" key="8">
    <source>
        <dbReference type="Proteomes" id="UP000316958"/>
    </source>
</evidence>
<gene>
    <name evidence="7" type="ORF">EWV57_13555</name>
</gene>
<feature type="transmembrane region" description="Helical" evidence="6">
    <location>
        <begin position="362"/>
        <end position="385"/>
    </location>
</feature>
<dbReference type="GO" id="GO:0044341">
    <property type="term" value="P:sodium-dependent phosphate transport"/>
    <property type="evidence" value="ECO:0007669"/>
    <property type="project" value="InterPro"/>
</dbReference>
<name>A0A552FQ56_MICAE</name>